<keyword evidence="1" id="KW-0472">Membrane</keyword>
<reference evidence="2 3" key="1">
    <citation type="journal article" date="2012" name="J. Bacteriol.">
        <title>Whole-genome sequences of Bacillus subtilis and close relatives.</title>
        <authorList>
            <person name="Earl A.M."/>
            <person name="Eppinger M."/>
            <person name="Fricke W.F."/>
            <person name="Rosovitz M.J."/>
            <person name="Rasko D.A."/>
            <person name="Daugherty S."/>
            <person name="Losick R."/>
            <person name="Kolter R."/>
            <person name="Ravel J."/>
        </authorList>
    </citation>
    <scope>NUCLEOTIDE SEQUENCE [LARGE SCALE GENOMIC DNA]</scope>
    <source>
        <strain evidence="3">DSM 15029 / JCM 12233 / NBRC 101239 / NRRL B-23049 / TU-B-10</strain>
    </source>
</reference>
<gene>
    <name evidence="2" type="ordered locus">GYO_2250</name>
</gene>
<feature type="transmembrane region" description="Helical" evidence="1">
    <location>
        <begin position="12"/>
        <end position="32"/>
    </location>
</feature>
<dbReference type="Proteomes" id="UP000002651">
    <property type="component" value="Chromosome"/>
</dbReference>
<dbReference type="KEGG" id="bst:GYO_2250"/>
<evidence type="ECO:0000313" key="2">
    <source>
        <dbReference type="EMBL" id="AEP86879.1"/>
    </source>
</evidence>
<accession>G4NX11</accession>
<protein>
    <submittedName>
        <fullName evidence="2">Uncharacterized protein</fullName>
    </submittedName>
</protein>
<evidence type="ECO:0000256" key="1">
    <source>
        <dbReference type="SAM" id="Phobius"/>
    </source>
</evidence>
<keyword evidence="1" id="KW-0812">Transmembrane</keyword>
<proteinExistence type="predicted"/>
<dbReference type="EMBL" id="CP002905">
    <property type="protein sequence ID" value="AEP86879.1"/>
    <property type="molecule type" value="Genomic_DNA"/>
</dbReference>
<keyword evidence="3" id="KW-1185">Reference proteome</keyword>
<dbReference type="AlphaFoldDB" id="G4NX11"/>
<name>G4NX11_BACS4</name>
<organism evidence="2 3">
    <name type="scientific">Bacillus spizizenii (strain DSM 15029 / JCM 12233 / NBRC 101239 / NRRL B-23049 / TU-B-10)</name>
    <name type="common">Bacillus subtilis subsp. spizizenii</name>
    <dbReference type="NCBI Taxonomy" id="1052585"/>
    <lineage>
        <taxon>Bacteria</taxon>
        <taxon>Bacillati</taxon>
        <taxon>Bacillota</taxon>
        <taxon>Bacilli</taxon>
        <taxon>Bacillales</taxon>
        <taxon>Bacillaceae</taxon>
        <taxon>Bacillus</taxon>
    </lineage>
</organism>
<sequence>MGKCMDLSTWAYIIFTIMGAAGFVSLMWFSYFSDKAEK</sequence>
<keyword evidence="1" id="KW-1133">Transmembrane helix</keyword>
<evidence type="ECO:0000313" key="3">
    <source>
        <dbReference type="Proteomes" id="UP000002651"/>
    </source>
</evidence>
<dbReference type="HOGENOM" id="CLU_3372008_0_0_9"/>